<feature type="non-terminal residue" evidence="1">
    <location>
        <position position="118"/>
    </location>
</feature>
<reference evidence="1 2" key="1">
    <citation type="journal article" date="2018" name="Front. Plant Sci.">
        <title>Red Clover (Trifolium pratense) and Zigzag Clover (T. medium) - A Picture of Genomic Similarities and Differences.</title>
        <authorList>
            <person name="Dluhosova J."/>
            <person name="Istvanek J."/>
            <person name="Nedelnik J."/>
            <person name="Repkova J."/>
        </authorList>
    </citation>
    <scope>NUCLEOTIDE SEQUENCE [LARGE SCALE GENOMIC DNA]</scope>
    <source>
        <strain evidence="2">cv. 10/8</strain>
        <tissue evidence="1">Leaf</tissue>
    </source>
</reference>
<dbReference type="EMBL" id="LXQA010252364">
    <property type="protein sequence ID" value="MCI38135.1"/>
    <property type="molecule type" value="Genomic_DNA"/>
</dbReference>
<evidence type="ECO:0000313" key="1">
    <source>
        <dbReference type="EMBL" id="MCI38135.1"/>
    </source>
</evidence>
<dbReference type="Proteomes" id="UP000265520">
    <property type="component" value="Unassembled WGS sequence"/>
</dbReference>
<name>A0A392RRC4_9FABA</name>
<organism evidence="1 2">
    <name type="scientific">Trifolium medium</name>
    <dbReference type="NCBI Taxonomy" id="97028"/>
    <lineage>
        <taxon>Eukaryota</taxon>
        <taxon>Viridiplantae</taxon>
        <taxon>Streptophyta</taxon>
        <taxon>Embryophyta</taxon>
        <taxon>Tracheophyta</taxon>
        <taxon>Spermatophyta</taxon>
        <taxon>Magnoliopsida</taxon>
        <taxon>eudicotyledons</taxon>
        <taxon>Gunneridae</taxon>
        <taxon>Pentapetalae</taxon>
        <taxon>rosids</taxon>
        <taxon>fabids</taxon>
        <taxon>Fabales</taxon>
        <taxon>Fabaceae</taxon>
        <taxon>Papilionoideae</taxon>
        <taxon>50 kb inversion clade</taxon>
        <taxon>NPAAA clade</taxon>
        <taxon>Hologalegina</taxon>
        <taxon>IRL clade</taxon>
        <taxon>Trifolieae</taxon>
        <taxon>Trifolium</taxon>
    </lineage>
</organism>
<accession>A0A392RRC4</accession>
<dbReference type="AlphaFoldDB" id="A0A392RRC4"/>
<evidence type="ECO:0000313" key="2">
    <source>
        <dbReference type="Proteomes" id="UP000265520"/>
    </source>
</evidence>
<comment type="caution">
    <text evidence="1">The sequence shown here is derived from an EMBL/GenBank/DDBJ whole genome shotgun (WGS) entry which is preliminary data.</text>
</comment>
<proteinExistence type="predicted"/>
<keyword evidence="2" id="KW-1185">Reference proteome</keyword>
<protein>
    <submittedName>
        <fullName evidence="1">Uncharacterized protein</fullName>
    </submittedName>
</protein>
<sequence>MPQTRNFFDHDNFESPGTHRFNENFTNVYYLGESIQPQPTQQIPQDYTWAHASDDFLNSTWAHGQGSTSAPGQGASPITQAINFLGVDETQEINPNHDNEHVELLGRGHRRGYPPNCG</sequence>